<dbReference type="EMBL" id="CP001687">
    <property type="protein sequence ID" value="ACV11878.1"/>
    <property type="molecule type" value="Genomic_DNA"/>
</dbReference>
<proteinExistence type="predicted"/>
<evidence type="ECO:0000313" key="2">
    <source>
        <dbReference type="Proteomes" id="UP000002071"/>
    </source>
</evidence>
<dbReference type="HOGENOM" id="CLU_3163043_0_0_2"/>
<gene>
    <name evidence="1" type="ordered locus">Huta_1705</name>
</gene>
<organism evidence="1 2">
    <name type="scientific">Halorhabdus utahensis (strain DSM 12940 / JCM 11049 / AX-2)</name>
    <dbReference type="NCBI Taxonomy" id="519442"/>
    <lineage>
        <taxon>Archaea</taxon>
        <taxon>Methanobacteriati</taxon>
        <taxon>Methanobacteriota</taxon>
        <taxon>Stenosarchaea group</taxon>
        <taxon>Halobacteria</taxon>
        <taxon>Halobacteriales</taxon>
        <taxon>Haloarculaceae</taxon>
        <taxon>Halorhabdus</taxon>
    </lineage>
</organism>
<dbReference type="KEGG" id="hut:Huta_1705"/>
<accession>C7NQX4</accession>
<dbReference type="Proteomes" id="UP000002071">
    <property type="component" value="Chromosome"/>
</dbReference>
<name>C7NQX4_HALUD</name>
<protein>
    <submittedName>
        <fullName evidence="1">Uncharacterized protein</fullName>
    </submittedName>
</protein>
<reference evidence="1 2" key="1">
    <citation type="journal article" date="2009" name="Stand. Genomic Sci.">
        <title>Complete genome sequence of Halorhabdus utahensis type strain (AX-2).</title>
        <authorList>
            <person name="Anderson I."/>
            <person name="Tindall B.J."/>
            <person name="Pomrenke H."/>
            <person name="Goker M."/>
            <person name="Lapidus A."/>
            <person name="Nolan M."/>
            <person name="Copeland A."/>
            <person name="Glavina Del Rio T."/>
            <person name="Chen F."/>
            <person name="Tice H."/>
            <person name="Cheng J.F."/>
            <person name="Lucas S."/>
            <person name="Chertkov O."/>
            <person name="Bruce D."/>
            <person name="Brettin T."/>
            <person name="Detter J.C."/>
            <person name="Han C."/>
            <person name="Goodwin L."/>
            <person name="Land M."/>
            <person name="Hauser L."/>
            <person name="Chang Y.J."/>
            <person name="Jeffries C.D."/>
            <person name="Pitluck S."/>
            <person name="Pati A."/>
            <person name="Mavromatis K."/>
            <person name="Ivanova N."/>
            <person name="Ovchinnikova G."/>
            <person name="Chen A."/>
            <person name="Palaniappan K."/>
            <person name="Chain P."/>
            <person name="Rohde M."/>
            <person name="Bristow J."/>
            <person name="Eisen J.A."/>
            <person name="Markowitz V."/>
            <person name="Hugenholtz P."/>
            <person name="Kyrpides N.C."/>
            <person name="Klenk H.P."/>
        </authorList>
    </citation>
    <scope>NUCLEOTIDE SEQUENCE [LARGE SCALE GENOMIC DNA]</scope>
    <source>
        <strain evidence="2">DSM 12940 / JCM 11049 / AX-2</strain>
    </source>
</reference>
<evidence type="ECO:0000313" key="1">
    <source>
        <dbReference type="EMBL" id="ACV11878.1"/>
    </source>
</evidence>
<dbReference type="STRING" id="519442.Huta_1705"/>
<keyword evidence="2" id="KW-1185">Reference proteome</keyword>
<sequence length="47" mass="5595">MDSLIEFSRKVWVEMSVFDPTVDEIVEYCLLGWASRRSENDSWFHLA</sequence>
<dbReference type="AlphaFoldDB" id="C7NQX4"/>